<dbReference type="SUPFAM" id="SSF141868">
    <property type="entry name" value="EAL domain-like"/>
    <property type="match status" value="1"/>
</dbReference>
<dbReference type="SMART" id="SM00052">
    <property type="entry name" value="EAL"/>
    <property type="match status" value="1"/>
</dbReference>
<keyword evidence="5" id="KW-1185">Reference proteome</keyword>
<dbReference type="InterPro" id="IPR001633">
    <property type="entry name" value="EAL_dom"/>
</dbReference>
<dbReference type="PANTHER" id="PTHR44757:SF2">
    <property type="entry name" value="BIOFILM ARCHITECTURE MAINTENANCE PROTEIN MBAA"/>
    <property type="match status" value="1"/>
</dbReference>
<dbReference type="SMART" id="SM00267">
    <property type="entry name" value="GGDEF"/>
    <property type="match status" value="1"/>
</dbReference>
<dbReference type="InterPro" id="IPR052155">
    <property type="entry name" value="Biofilm_reg_signaling"/>
</dbReference>
<dbReference type="InterPro" id="IPR029787">
    <property type="entry name" value="Nucleotide_cyclase"/>
</dbReference>
<dbReference type="PATRIC" id="fig|864069.3.peg.5740"/>
<dbReference type="CDD" id="cd12914">
    <property type="entry name" value="PDC1_DGC_like"/>
    <property type="match status" value="1"/>
</dbReference>
<dbReference type="OrthoDB" id="9814202at2"/>
<dbReference type="Pfam" id="PF00990">
    <property type="entry name" value="GGDEF"/>
    <property type="match status" value="1"/>
</dbReference>
<feature type="transmembrane region" description="Helical" evidence="1">
    <location>
        <begin position="22"/>
        <end position="44"/>
    </location>
</feature>
<accession>I4YKX7</accession>
<dbReference type="InterPro" id="IPR000160">
    <property type="entry name" value="GGDEF_dom"/>
</dbReference>
<dbReference type="STRING" id="864069.MicloDRAFT_00053340"/>
<dbReference type="SUPFAM" id="SSF55073">
    <property type="entry name" value="Nucleotide cyclase"/>
    <property type="match status" value="1"/>
</dbReference>
<dbReference type="eggNOG" id="COG5001">
    <property type="taxonomic scope" value="Bacteria"/>
</dbReference>
<dbReference type="CDD" id="cd01948">
    <property type="entry name" value="EAL"/>
    <property type="match status" value="1"/>
</dbReference>
<name>I4YKX7_9HYPH</name>
<keyword evidence="1" id="KW-0472">Membrane</keyword>
<evidence type="ECO:0000313" key="4">
    <source>
        <dbReference type="EMBL" id="EIM24619.1"/>
    </source>
</evidence>
<reference evidence="4 5" key="1">
    <citation type="submission" date="2012-02" db="EMBL/GenBank/DDBJ databases">
        <title>Improved High-Quality Draft sequence of Microvirga sp. WSM3557.</title>
        <authorList>
            <consortium name="US DOE Joint Genome Institute"/>
            <person name="Lucas S."/>
            <person name="Han J."/>
            <person name="Lapidus A."/>
            <person name="Cheng J.-F."/>
            <person name="Goodwin L."/>
            <person name="Pitluck S."/>
            <person name="Peters L."/>
            <person name="Zhang X."/>
            <person name="Detter J.C."/>
            <person name="Han C."/>
            <person name="Tapia R."/>
            <person name="Land M."/>
            <person name="Hauser L."/>
            <person name="Kyrpides N."/>
            <person name="Ivanova N."/>
            <person name="Pagani I."/>
            <person name="Brau L."/>
            <person name="Yates R."/>
            <person name="O'Hara G."/>
            <person name="Rui T."/>
            <person name="Howieson J."/>
            <person name="Reeve W."/>
            <person name="Woyke T."/>
        </authorList>
    </citation>
    <scope>NUCLEOTIDE SEQUENCE [LARGE SCALE GENOMIC DNA]</scope>
    <source>
        <strain evidence="4 5">WSM3557</strain>
    </source>
</reference>
<dbReference type="PROSITE" id="PS50883">
    <property type="entry name" value="EAL"/>
    <property type="match status" value="1"/>
</dbReference>
<dbReference type="EMBL" id="JH660647">
    <property type="protein sequence ID" value="EIM24619.1"/>
    <property type="molecule type" value="Genomic_DNA"/>
</dbReference>
<evidence type="ECO:0000259" key="2">
    <source>
        <dbReference type="PROSITE" id="PS50883"/>
    </source>
</evidence>
<dbReference type="HOGENOM" id="CLU_000445_70_44_5"/>
<dbReference type="PANTHER" id="PTHR44757">
    <property type="entry name" value="DIGUANYLATE CYCLASE DGCP"/>
    <property type="match status" value="1"/>
</dbReference>
<keyword evidence="1" id="KW-1133">Transmembrane helix</keyword>
<dbReference type="Pfam" id="PF00563">
    <property type="entry name" value="EAL"/>
    <property type="match status" value="1"/>
</dbReference>
<protein>
    <submittedName>
        <fullName evidence="4">Diguanylate cyclase (GGDEF) domain-containing protein</fullName>
    </submittedName>
</protein>
<evidence type="ECO:0000256" key="1">
    <source>
        <dbReference type="SAM" id="Phobius"/>
    </source>
</evidence>
<dbReference type="AlphaFoldDB" id="I4YKX7"/>
<dbReference type="Gene3D" id="3.20.20.450">
    <property type="entry name" value="EAL domain"/>
    <property type="match status" value="1"/>
</dbReference>
<gene>
    <name evidence="4" type="ORF">MicloDRAFT_00053340</name>
</gene>
<dbReference type="CDD" id="cd01949">
    <property type="entry name" value="GGDEF"/>
    <property type="match status" value="1"/>
</dbReference>
<evidence type="ECO:0000259" key="3">
    <source>
        <dbReference type="PROSITE" id="PS50887"/>
    </source>
</evidence>
<feature type="domain" description="EAL" evidence="2">
    <location>
        <begin position="517"/>
        <end position="765"/>
    </location>
</feature>
<sequence>MRRNLAEIVARELGSKPVLPDYVIILLIVLTAATGIIGVALLFARGYDGDLAKAEGELANLALSLQERTDEVLQSVESVLRDVVGRIPQNCLQAHEFDGFAASQATKAILVGACHSLSQIVRIDLVNARGRIVGSSTPRPMSDPIYVRDTTYYRALSTDPSLTLYLGEPMRILATGKRVLSLARKIESAEGQFLGLVVSTIDLGHFERIYKDHLRTLSLAITLYRRDGVILTHCPFSERALGRRVWRPNTPLQRLIGKNVPTIIRDLSWIDRKERVVALRPLAHYPAGLAVSRTVAELMAGRRLESRLISFFAYVMDIGIEAASLLGLRHVRTGILRAASESYLSRHDVLTKLPNRLLFVENLKRTFLAAQRSSTDFALHLIDLNRFKDINDNHGHGVGDEIVQAVARRLRERLRKTDFIARIGGDEFAIIQRPIRNRQHVVDFIASIQAAMQVPCTAGNTEIEIGLSIGVAIASTDGKTSTDLMKAADVALYAAKSDSSSSYRIYDSNIKDTRAERRALEGALRSAHDNREFELFYQPILDLTTNRMWGCEALVRWKHPSKGMISPLQFVPAAEESGLIGPIGDWILEEACVTAMSWEVPLKVAVNLSPVQFRNRDVFASVKRALDISGIPAQRLALEITESVKLTEEATATLKRLKALGVSIALDDFGTGYASMSYLRSFPFDKIKIDQSFVRSMLDSSDSRAIIKATIGLAKDLKMSTTAEGVETEEQLNALRLAGASQAQGYLIAKPMSREAIASFIVDAQKSQPRARDEQGAARAVA</sequence>
<dbReference type="NCBIfam" id="TIGR00254">
    <property type="entry name" value="GGDEF"/>
    <property type="match status" value="1"/>
</dbReference>
<dbReference type="Gene3D" id="3.30.450.20">
    <property type="entry name" value="PAS domain"/>
    <property type="match status" value="2"/>
</dbReference>
<proteinExistence type="predicted"/>
<evidence type="ECO:0000313" key="5">
    <source>
        <dbReference type="Proteomes" id="UP000003947"/>
    </source>
</evidence>
<keyword evidence="1" id="KW-0812">Transmembrane</keyword>
<dbReference type="CDD" id="cd12915">
    <property type="entry name" value="PDC2_DGC_like"/>
    <property type="match status" value="1"/>
</dbReference>
<dbReference type="PROSITE" id="PS50887">
    <property type="entry name" value="GGDEF"/>
    <property type="match status" value="1"/>
</dbReference>
<dbReference type="Proteomes" id="UP000003947">
    <property type="component" value="Unassembled WGS sequence"/>
</dbReference>
<organism evidence="4 5">
    <name type="scientific">Microvirga lotononidis</name>
    <dbReference type="NCBI Taxonomy" id="864069"/>
    <lineage>
        <taxon>Bacteria</taxon>
        <taxon>Pseudomonadati</taxon>
        <taxon>Pseudomonadota</taxon>
        <taxon>Alphaproteobacteria</taxon>
        <taxon>Hyphomicrobiales</taxon>
        <taxon>Methylobacteriaceae</taxon>
        <taxon>Microvirga</taxon>
    </lineage>
</organism>
<dbReference type="InterPro" id="IPR035919">
    <property type="entry name" value="EAL_sf"/>
</dbReference>
<dbReference type="RefSeq" id="WP_009492419.1">
    <property type="nucleotide sequence ID" value="NZ_CP141048.1"/>
</dbReference>
<dbReference type="InterPro" id="IPR043128">
    <property type="entry name" value="Rev_trsase/Diguanyl_cyclase"/>
</dbReference>
<feature type="domain" description="GGDEF" evidence="3">
    <location>
        <begin position="375"/>
        <end position="508"/>
    </location>
</feature>
<dbReference type="Gene3D" id="3.30.70.270">
    <property type="match status" value="1"/>
</dbReference>